<accession>A0A8E7B169</accession>
<dbReference type="Pfam" id="PF01548">
    <property type="entry name" value="DEDD_Tnp_IS110"/>
    <property type="match status" value="1"/>
</dbReference>
<dbReference type="PANTHER" id="PTHR33055:SF13">
    <property type="entry name" value="TRANSPOSASE"/>
    <property type="match status" value="1"/>
</dbReference>
<dbReference type="EMBL" id="CP075546">
    <property type="protein sequence ID" value="QVV88431.1"/>
    <property type="molecule type" value="Genomic_DNA"/>
</dbReference>
<feature type="domain" description="Transposase IS110-like N-terminal" evidence="1">
    <location>
        <begin position="9"/>
        <end position="151"/>
    </location>
</feature>
<dbReference type="InterPro" id="IPR003346">
    <property type="entry name" value="Transposase_20"/>
</dbReference>
<organism evidence="3 4">
    <name type="scientific">Methanospirillum purgamenti</name>
    <dbReference type="NCBI Taxonomy" id="2834276"/>
    <lineage>
        <taxon>Archaea</taxon>
        <taxon>Methanobacteriati</taxon>
        <taxon>Methanobacteriota</taxon>
        <taxon>Stenosarchaea group</taxon>
        <taxon>Methanomicrobia</taxon>
        <taxon>Methanomicrobiales</taxon>
        <taxon>Methanospirillaceae</taxon>
        <taxon>Methanospirillum</taxon>
    </lineage>
</organism>
<dbReference type="GO" id="GO:0006313">
    <property type="term" value="P:DNA transposition"/>
    <property type="evidence" value="ECO:0007669"/>
    <property type="project" value="InterPro"/>
</dbReference>
<dbReference type="KEGG" id="mrtj:KHC33_14055"/>
<dbReference type="RefSeq" id="WP_214419240.1">
    <property type="nucleotide sequence ID" value="NZ_CP075546.1"/>
</dbReference>
<dbReference type="Pfam" id="PF02371">
    <property type="entry name" value="Transposase_20"/>
    <property type="match status" value="1"/>
</dbReference>
<dbReference type="NCBIfam" id="NF033542">
    <property type="entry name" value="transpos_IS110"/>
    <property type="match status" value="1"/>
</dbReference>
<proteinExistence type="predicted"/>
<dbReference type="GeneID" id="65098329"/>
<name>A0A8E7B169_9EURY</name>
<evidence type="ECO:0000313" key="4">
    <source>
        <dbReference type="Proteomes" id="UP000680656"/>
    </source>
</evidence>
<dbReference type="PANTHER" id="PTHR33055">
    <property type="entry name" value="TRANSPOSASE FOR INSERTION SEQUENCE ELEMENT IS1111A"/>
    <property type="match status" value="1"/>
</dbReference>
<reference evidence="3 4" key="1">
    <citation type="submission" date="2021-05" db="EMBL/GenBank/DDBJ databases">
        <title>A novel Methanospirillum isolate from a pyrite-forming mixed culture.</title>
        <authorList>
            <person name="Bunk B."/>
            <person name="Sproer C."/>
            <person name="Spring S."/>
            <person name="Pester M."/>
        </authorList>
    </citation>
    <scope>NUCLEOTIDE SEQUENCE [LARGE SCALE GENOMIC DNA]</scope>
    <source>
        <strain evidence="3 4">J.3.6.1-F.2.7.3</strain>
    </source>
</reference>
<dbReference type="Proteomes" id="UP000680656">
    <property type="component" value="Chromosome"/>
</dbReference>
<gene>
    <name evidence="3" type="ORF">KHC33_14055</name>
</gene>
<evidence type="ECO:0000313" key="3">
    <source>
        <dbReference type="EMBL" id="QVV88431.1"/>
    </source>
</evidence>
<feature type="domain" description="Transposase IS116/IS110/IS902 C-terminal" evidence="2">
    <location>
        <begin position="249"/>
        <end position="334"/>
    </location>
</feature>
<evidence type="ECO:0000259" key="2">
    <source>
        <dbReference type="Pfam" id="PF02371"/>
    </source>
</evidence>
<keyword evidence="4" id="KW-1185">Reference proteome</keyword>
<evidence type="ECO:0000259" key="1">
    <source>
        <dbReference type="Pfam" id="PF01548"/>
    </source>
</evidence>
<dbReference type="InterPro" id="IPR047650">
    <property type="entry name" value="Transpos_IS110"/>
</dbReference>
<protein>
    <submittedName>
        <fullName evidence="3">IS110 family transposase</fullName>
    </submittedName>
</protein>
<sequence length="414" mass="46426">MTEQLQIAAGLDLHKSFLIATILTLTGEKIVDRFNRTQPGLMALKNWIVTHNVQTVGCESTSDYWIQIYDLLSPICDVIVGNARDMKALSHKKTDKIDSEFIASITLKGMIYPSRIFPREHREFRSTIRLRHKLVQKRSSIKNEIHHILDSELFRLSSVLSDIFGKSGILIMRGILNNIAIDDIVSLLPASVTKKEEALREVLETTLSEGALERLASCLQIIKILNEEIASLTKISTNYAASNFPREFEILKSVPGIGDIVAITLLAEIGDVRDFSSGDKLSSWLGMVPRVYQSADKLRTGSITKRGSKIARWILIQAAHAAVKARDNDLKTFYSSKKDIIGAGKAIVSVARKMVVIIWHLLTNDEIYEDTQYKLMKQSKKVYIKIPKKTSIEEVLRLLSEAAVILKEPDPETG</sequence>
<dbReference type="GO" id="GO:0003677">
    <property type="term" value="F:DNA binding"/>
    <property type="evidence" value="ECO:0007669"/>
    <property type="project" value="InterPro"/>
</dbReference>
<dbReference type="GO" id="GO:0004803">
    <property type="term" value="F:transposase activity"/>
    <property type="evidence" value="ECO:0007669"/>
    <property type="project" value="InterPro"/>
</dbReference>
<dbReference type="InterPro" id="IPR002525">
    <property type="entry name" value="Transp_IS110-like_N"/>
</dbReference>
<dbReference type="AlphaFoldDB" id="A0A8E7B169"/>